<reference evidence="2" key="3">
    <citation type="submission" date="2020-12" db="UniProtKB">
        <authorList>
            <consortium name="EnsemblPlants"/>
        </authorList>
    </citation>
    <scope>IDENTIFICATION</scope>
</reference>
<dbReference type="Gramene" id="Pp3c16_12449V3.1">
    <property type="protein sequence ID" value="PAC:32985075.CDS.1"/>
    <property type="gene ID" value="Pp3c16_12449"/>
</dbReference>
<reference evidence="1 3" key="2">
    <citation type="journal article" date="2018" name="Plant J.">
        <title>The Physcomitrella patens chromosome-scale assembly reveals moss genome structure and evolution.</title>
        <authorList>
            <person name="Lang D."/>
            <person name="Ullrich K.K."/>
            <person name="Murat F."/>
            <person name="Fuchs J."/>
            <person name="Jenkins J."/>
            <person name="Haas F.B."/>
            <person name="Piednoel M."/>
            <person name="Gundlach H."/>
            <person name="Van Bel M."/>
            <person name="Meyberg R."/>
            <person name="Vives C."/>
            <person name="Morata J."/>
            <person name="Symeonidi A."/>
            <person name="Hiss M."/>
            <person name="Muchero W."/>
            <person name="Kamisugi Y."/>
            <person name="Saleh O."/>
            <person name="Blanc G."/>
            <person name="Decker E.L."/>
            <person name="van Gessel N."/>
            <person name="Grimwood J."/>
            <person name="Hayes R.D."/>
            <person name="Graham S.W."/>
            <person name="Gunter L.E."/>
            <person name="McDaniel S.F."/>
            <person name="Hoernstein S.N.W."/>
            <person name="Larsson A."/>
            <person name="Li F.W."/>
            <person name="Perroud P.F."/>
            <person name="Phillips J."/>
            <person name="Ranjan P."/>
            <person name="Rokshar D.S."/>
            <person name="Rothfels C.J."/>
            <person name="Schneider L."/>
            <person name="Shu S."/>
            <person name="Stevenson D.W."/>
            <person name="Thummler F."/>
            <person name="Tillich M."/>
            <person name="Villarreal Aguilar J.C."/>
            <person name="Widiez T."/>
            <person name="Wong G.K."/>
            <person name="Wymore A."/>
            <person name="Zhang Y."/>
            <person name="Zimmer A.D."/>
            <person name="Quatrano R.S."/>
            <person name="Mayer K.F.X."/>
            <person name="Goodstein D."/>
            <person name="Casacuberta J.M."/>
            <person name="Vandepoele K."/>
            <person name="Reski R."/>
            <person name="Cuming A.C."/>
            <person name="Tuskan G.A."/>
            <person name="Maumus F."/>
            <person name="Salse J."/>
            <person name="Schmutz J."/>
            <person name="Rensing S.A."/>
        </authorList>
    </citation>
    <scope>NUCLEOTIDE SEQUENCE [LARGE SCALE GENOMIC DNA]</scope>
    <source>
        <strain evidence="2 3">cv. Gransden 2004</strain>
    </source>
</reference>
<keyword evidence="3" id="KW-1185">Reference proteome</keyword>
<dbReference type="AlphaFoldDB" id="A0A2K1J892"/>
<dbReference type="EnsemblPlants" id="Pp3c16_12449V3.1">
    <property type="protein sequence ID" value="PAC:32985075.CDS.1"/>
    <property type="gene ID" value="Pp3c16_12449"/>
</dbReference>
<evidence type="ECO:0000313" key="1">
    <source>
        <dbReference type="EMBL" id="PNR37760.1"/>
    </source>
</evidence>
<organism evidence="1">
    <name type="scientific">Physcomitrium patens</name>
    <name type="common">Spreading-leaved earth moss</name>
    <name type="synonym">Physcomitrella patens</name>
    <dbReference type="NCBI Taxonomy" id="3218"/>
    <lineage>
        <taxon>Eukaryota</taxon>
        <taxon>Viridiplantae</taxon>
        <taxon>Streptophyta</taxon>
        <taxon>Embryophyta</taxon>
        <taxon>Bryophyta</taxon>
        <taxon>Bryophytina</taxon>
        <taxon>Bryopsida</taxon>
        <taxon>Funariidae</taxon>
        <taxon>Funariales</taxon>
        <taxon>Funariaceae</taxon>
        <taxon>Physcomitrium</taxon>
    </lineage>
</organism>
<proteinExistence type="predicted"/>
<evidence type="ECO:0000313" key="3">
    <source>
        <dbReference type="Proteomes" id="UP000006727"/>
    </source>
</evidence>
<reference evidence="1 3" key="1">
    <citation type="journal article" date="2008" name="Science">
        <title>The Physcomitrella genome reveals evolutionary insights into the conquest of land by plants.</title>
        <authorList>
            <person name="Rensing S."/>
            <person name="Lang D."/>
            <person name="Zimmer A."/>
            <person name="Terry A."/>
            <person name="Salamov A."/>
            <person name="Shapiro H."/>
            <person name="Nishiyama T."/>
            <person name="Perroud P.-F."/>
            <person name="Lindquist E."/>
            <person name="Kamisugi Y."/>
            <person name="Tanahashi T."/>
            <person name="Sakakibara K."/>
            <person name="Fujita T."/>
            <person name="Oishi K."/>
            <person name="Shin-I T."/>
            <person name="Kuroki Y."/>
            <person name="Toyoda A."/>
            <person name="Suzuki Y."/>
            <person name="Hashimoto A."/>
            <person name="Yamaguchi K."/>
            <person name="Sugano A."/>
            <person name="Kohara Y."/>
            <person name="Fujiyama A."/>
            <person name="Anterola A."/>
            <person name="Aoki S."/>
            <person name="Ashton N."/>
            <person name="Barbazuk W.B."/>
            <person name="Barker E."/>
            <person name="Bennetzen J."/>
            <person name="Bezanilla M."/>
            <person name="Blankenship R."/>
            <person name="Cho S.H."/>
            <person name="Dutcher S."/>
            <person name="Estelle M."/>
            <person name="Fawcett J.A."/>
            <person name="Gundlach H."/>
            <person name="Hanada K."/>
            <person name="Heyl A."/>
            <person name="Hicks K.A."/>
            <person name="Hugh J."/>
            <person name="Lohr M."/>
            <person name="Mayer K."/>
            <person name="Melkozernov A."/>
            <person name="Murata T."/>
            <person name="Nelson D."/>
            <person name="Pils B."/>
            <person name="Prigge M."/>
            <person name="Reiss B."/>
            <person name="Renner T."/>
            <person name="Rombauts S."/>
            <person name="Rushton P."/>
            <person name="Sanderfoot A."/>
            <person name="Schween G."/>
            <person name="Shiu S.-H."/>
            <person name="Stueber K."/>
            <person name="Theodoulou F.L."/>
            <person name="Tu H."/>
            <person name="Van de Peer Y."/>
            <person name="Verrier P.J."/>
            <person name="Waters E."/>
            <person name="Wood A."/>
            <person name="Yang L."/>
            <person name="Cove D."/>
            <person name="Cuming A."/>
            <person name="Hasebe M."/>
            <person name="Lucas S."/>
            <person name="Mishler D.B."/>
            <person name="Reski R."/>
            <person name="Grigoriev I."/>
            <person name="Quatrano R.S."/>
            <person name="Boore J.L."/>
        </authorList>
    </citation>
    <scope>NUCLEOTIDE SEQUENCE [LARGE SCALE GENOMIC DNA]</scope>
    <source>
        <strain evidence="2 3">cv. Gransden 2004</strain>
    </source>
</reference>
<protein>
    <submittedName>
        <fullName evidence="1 2">Uncharacterized protein</fullName>
    </submittedName>
</protein>
<dbReference type="EMBL" id="ABEU02000016">
    <property type="protein sequence ID" value="PNR37760.1"/>
    <property type="molecule type" value="Genomic_DNA"/>
</dbReference>
<evidence type="ECO:0000313" key="2">
    <source>
        <dbReference type="EnsemblPlants" id="PAC:32985075.CDS.1"/>
    </source>
</evidence>
<gene>
    <name evidence="1" type="ORF">PHYPA_020869</name>
</gene>
<accession>A0A2K1J892</accession>
<dbReference type="InParanoid" id="A0A2K1J892"/>
<sequence>MLHLQRVSAFWILNHINYYCAFIRHQKQRQLFASYNNSFPHKKCMCIFVLSYSFKLLYTHTHAYVKNIYTFFNVP</sequence>
<name>A0A2K1J892_PHYPA</name>
<dbReference type="Proteomes" id="UP000006727">
    <property type="component" value="Chromosome 16"/>
</dbReference>